<dbReference type="Proteomes" id="UP001519460">
    <property type="component" value="Unassembled WGS sequence"/>
</dbReference>
<organism evidence="1 2">
    <name type="scientific">Batillaria attramentaria</name>
    <dbReference type="NCBI Taxonomy" id="370345"/>
    <lineage>
        <taxon>Eukaryota</taxon>
        <taxon>Metazoa</taxon>
        <taxon>Spiralia</taxon>
        <taxon>Lophotrochozoa</taxon>
        <taxon>Mollusca</taxon>
        <taxon>Gastropoda</taxon>
        <taxon>Caenogastropoda</taxon>
        <taxon>Sorbeoconcha</taxon>
        <taxon>Cerithioidea</taxon>
        <taxon>Batillariidae</taxon>
        <taxon>Batillaria</taxon>
    </lineage>
</organism>
<evidence type="ECO:0000313" key="1">
    <source>
        <dbReference type="EMBL" id="KAK7487755.1"/>
    </source>
</evidence>
<sequence>MIYGKTKPAPRRIMSLTADNAPKYGTILKTSEIQTACRTDQTLSICRETVEGSPPAADYIERSELTQPSPSSLVVTFADNNYDILTIARPTPLLWIMWTIHFCFSHESKYRVRLAGTVCTGKRGTLEDKTVFNV</sequence>
<gene>
    <name evidence="1" type="ORF">BaRGS_00021022</name>
</gene>
<comment type="caution">
    <text evidence="1">The sequence shown here is derived from an EMBL/GenBank/DDBJ whole genome shotgun (WGS) entry which is preliminary data.</text>
</comment>
<reference evidence="1 2" key="1">
    <citation type="journal article" date="2023" name="Sci. Data">
        <title>Genome assembly of the Korean intertidal mud-creeper Batillaria attramentaria.</title>
        <authorList>
            <person name="Patra A.K."/>
            <person name="Ho P.T."/>
            <person name="Jun S."/>
            <person name="Lee S.J."/>
            <person name="Kim Y."/>
            <person name="Won Y.J."/>
        </authorList>
    </citation>
    <scope>NUCLEOTIDE SEQUENCE [LARGE SCALE GENOMIC DNA]</scope>
    <source>
        <strain evidence="1">Wonlab-2016</strain>
    </source>
</reference>
<name>A0ABD0KKQ0_9CAEN</name>
<keyword evidence="2" id="KW-1185">Reference proteome</keyword>
<proteinExistence type="predicted"/>
<dbReference type="EMBL" id="JACVVK020000160">
    <property type="protein sequence ID" value="KAK7487755.1"/>
    <property type="molecule type" value="Genomic_DNA"/>
</dbReference>
<evidence type="ECO:0000313" key="2">
    <source>
        <dbReference type="Proteomes" id="UP001519460"/>
    </source>
</evidence>
<protein>
    <submittedName>
        <fullName evidence="1">Uncharacterized protein</fullName>
    </submittedName>
</protein>
<dbReference type="AlphaFoldDB" id="A0ABD0KKQ0"/>
<accession>A0ABD0KKQ0</accession>